<name>A0A2I1EJT4_9GLOM</name>
<comment type="caution">
    <text evidence="9">The sequence shown here is derived from an EMBL/GenBank/DDBJ whole genome shotgun (WGS) entry which is preliminary data.</text>
</comment>
<dbReference type="InterPro" id="IPR031468">
    <property type="entry name" value="SMP_LBD"/>
</dbReference>
<evidence type="ECO:0000313" key="9">
    <source>
        <dbReference type="EMBL" id="PKC66284.1"/>
    </source>
</evidence>
<evidence type="ECO:0000256" key="4">
    <source>
        <dbReference type="ARBA" id="ARBA00022824"/>
    </source>
</evidence>
<feature type="non-terminal residue" evidence="9">
    <location>
        <position position="360"/>
    </location>
</feature>
<dbReference type="InterPro" id="IPR001849">
    <property type="entry name" value="PH_domain"/>
</dbReference>
<dbReference type="PROSITE" id="PS50003">
    <property type="entry name" value="PH_DOMAIN"/>
    <property type="match status" value="1"/>
</dbReference>
<dbReference type="CDD" id="cd21675">
    <property type="entry name" value="SMP_TEX2"/>
    <property type="match status" value="1"/>
</dbReference>
<dbReference type="Proteomes" id="UP000232688">
    <property type="component" value="Unassembled WGS sequence"/>
</dbReference>
<evidence type="ECO:0000256" key="5">
    <source>
        <dbReference type="ARBA" id="ARBA00022989"/>
    </source>
</evidence>
<keyword evidence="8" id="KW-0472">Membrane</keyword>
<dbReference type="AlphaFoldDB" id="A0A2I1EJT4"/>
<dbReference type="Pfam" id="PF26547">
    <property type="entry name" value="PDZD8_N"/>
    <property type="match status" value="1"/>
</dbReference>
<dbReference type="PROSITE" id="PS51847">
    <property type="entry name" value="SMP"/>
    <property type="match status" value="1"/>
</dbReference>
<dbReference type="InterPro" id="IPR058801">
    <property type="entry name" value="PDZD8_N"/>
</dbReference>
<dbReference type="GO" id="GO:0008289">
    <property type="term" value="F:lipid binding"/>
    <property type="evidence" value="ECO:0007669"/>
    <property type="project" value="UniProtKB-KW"/>
</dbReference>
<dbReference type="SUPFAM" id="SSF50729">
    <property type="entry name" value="PH domain-like"/>
    <property type="match status" value="1"/>
</dbReference>
<dbReference type="VEuPathDB" id="FungiDB:RhiirFUN_004735"/>
<keyword evidence="3" id="KW-0812">Transmembrane</keyword>
<keyword evidence="4" id="KW-0256">Endoplasmic reticulum</keyword>
<dbReference type="InterPro" id="IPR011993">
    <property type="entry name" value="PH-like_dom_sf"/>
</dbReference>
<sequence length="360" mass="41059">MEGSSNNNKNHKRTKDSFFAVLKYNTLFMYESERQLDCKGIIIVSNHDVTIFPEQLPDNEIFTKVSSIRLTKKPSICAEMAVNLENNNCSNNNYYLFCDTGVEKEDWFFALQRSSKLESNDNSTDKQINKDKSLFDSFAMNHLLKTLYSNDDHIQTQWLNAILGRIFLSVYKTQAVKNYFIRKLVRKIKKVKKPGFLSDIQIKSVDVGDGIPYITNPELVKLLPDGDLDVDINLNYTGGFRVEIETEAIISVTGLKTIKVPLVLAVVLRGLQGKMLLRIKSPPTNRLWMGFYEMPKLDLLIEPVVSETQLKFAPVIKAIESKIHEMIMDSLVLPNMDDTSFFNSFGMGGIYEGEVEQPKQ</sequence>
<dbReference type="GO" id="GO:0032865">
    <property type="term" value="C:ERMES complex"/>
    <property type="evidence" value="ECO:0007669"/>
    <property type="project" value="TreeGrafter"/>
</dbReference>
<dbReference type="Gene3D" id="2.30.29.30">
    <property type="entry name" value="Pleckstrin-homology domain (PH domain)/Phosphotyrosine-binding domain (PTB)"/>
    <property type="match status" value="1"/>
</dbReference>
<keyword evidence="5" id="KW-1133">Transmembrane helix</keyword>
<dbReference type="GO" id="GO:1990456">
    <property type="term" value="P:mitochondrion-endoplasmic reticulum membrane tethering"/>
    <property type="evidence" value="ECO:0007669"/>
    <property type="project" value="TreeGrafter"/>
</dbReference>
<reference evidence="9 10" key="2">
    <citation type="submission" date="2017-10" db="EMBL/GenBank/DDBJ databases">
        <title>Genome analyses suggest a sexual origin of heterokaryosis in a supposedly ancient asexual fungus.</title>
        <authorList>
            <person name="Corradi N."/>
            <person name="Sedzielewska K."/>
            <person name="Noel J."/>
            <person name="Charron P."/>
            <person name="Farinelli L."/>
            <person name="Marton T."/>
            <person name="Kruger M."/>
            <person name="Pelin A."/>
            <person name="Brachmann A."/>
            <person name="Corradi N."/>
        </authorList>
    </citation>
    <scope>NUCLEOTIDE SEQUENCE [LARGE SCALE GENOMIC DNA]</scope>
    <source>
        <strain evidence="9 10">A1</strain>
    </source>
</reference>
<evidence type="ECO:0000256" key="2">
    <source>
        <dbReference type="ARBA" id="ARBA00022448"/>
    </source>
</evidence>
<gene>
    <name evidence="9" type="ORF">RhiirA1_343585</name>
</gene>
<evidence type="ECO:0000256" key="8">
    <source>
        <dbReference type="ARBA" id="ARBA00023136"/>
    </source>
</evidence>
<organism evidence="9 10">
    <name type="scientific">Rhizophagus irregularis</name>
    <dbReference type="NCBI Taxonomy" id="588596"/>
    <lineage>
        <taxon>Eukaryota</taxon>
        <taxon>Fungi</taxon>
        <taxon>Fungi incertae sedis</taxon>
        <taxon>Mucoromycota</taxon>
        <taxon>Glomeromycotina</taxon>
        <taxon>Glomeromycetes</taxon>
        <taxon>Glomerales</taxon>
        <taxon>Glomeraceae</taxon>
        <taxon>Rhizophagus</taxon>
    </lineage>
</organism>
<dbReference type="VEuPathDB" id="FungiDB:FUN_024006"/>
<protein>
    <submittedName>
        <fullName evidence="9">Uncharacterized protein</fullName>
    </submittedName>
</protein>
<evidence type="ECO:0000256" key="1">
    <source>
        <dbReference type="ARBA" id="ARBA00004586"/>
    </source>
</evidence>
<dbReference type="PANTHER" id="PTHR13466">
    <property type="entry name" value="TEX2 PROTEIN-RELATED"/>
    <property type="match status" value="1"/>
</dbReference>
<evidence type="ECO:0000313" key="10">
    <source>
        <dbReference type="Proteomes" id="UP000232688"/>
    </source>
</evidence>
<dbReference type="OrthoDB" id="26740at2759"/>
<dbReference type="EMBL" id="LLXH01000475">
    <property type="protein sequence ID" value="PKC66284.1"/>
    <property type="molecule type" value="Genomic_DNA"/>
</dbReference>
<evidence type="ECO:0000256" key="6">
    <source>
        <dbReference type="ARBA" id="ARBA00023055"/>
    </source>
</evidence>
<keyword evidence="2" id="KW-0813">Transport</keyword>
<keyword evidence="7" id="KW-0446">Lipid-binding</keyword>
<evidence type="ECO:0000256" key="3">
    <source>
        <dbReference type="ARBA" id="ARBA00022692"/>
    </source>
</evidence>
<evidence type="ECO:0000256" key="7">
    <source>
        <dbReference type="ARBA" id="ARBA00023121"/>
    </source>
</evidence>
<dbReference type="VEuPathDB" id="FungiDB:RhiirA1_343585"/>
<dbReference type="GO" id="GO:0005789">
    <property type="term" value="C:endoplasmic reticulum membrane"/>
    <property type="evidence" value="ECO:0007669"/>
    <property type="project" value="UniProtKB-SubCell"/>
</dbReference>
<accession>A0A2I1EJT4</accession>
<dbReference type="GO" id="GO:0015914">
    <property type="term" value="P:phospholipid transport"/>
    <property type="evidence" value="ECO:0007669"/>
    <property type="project" value="TreeGrafter"/>
</dbReference>
<reference evidence="9 10" key="1">
    <citation type="submission" date="2017-10" db="EMBL/GenBank/DDBJ databases">
        <title>Extensive intraspecific genome diversity in a model arbuscular mycorrhizal fungus.</title>
        <authorList>
            <person name="Chen E.C.H."/>
            <person name="Morin E."/>
            <person name="Baudet D."/>
            <person name="Noel J."/>
            <person name="Ndikumana S."/>
            <person name="Charron P."/>
            <person name="St-Onge C."/>
            <person name="Giorgi J."/>
            <person name="Grigoriev I.V."/>
            <person name="Roux C."/>
            <person name="Martin F.M."/>
            <person name="Corradi N."/>
        </authorList>
    </citation>
    <scope>NUCLEOTIDE SEQUENCE [LARGE SCALE GENOMIC DNA]</scope>
    <source>
        <strain evidence="9 10">A1</strain>
    </source>
</reference>
<proteinExistence type="predicted"/>
<keyword evidence="6" id="KW-0445">Lipid transport</keyword>
<dbReference type="PANTHER" id="PTHR13466:SF19">
    <property type="entry name" value="NUCLEUS-VACUOLE JUNCTION PROTEIN 2"/>
    <property type="match status" value="1"/>
</dbReference>
<comment type="subcellular location">
    <subcellularLocation>
        <location evidence="1">Endoplasmic reticulum membrane</location>
    </subcellularLocation>
</comment>